<evidence type="ECO:0000256" key="1">
    <source>
        <dbReference type="ARBA" id="ARBA00009617"/>
    </source>
</evidence>
<evidence type="ECO:0008006" key="5">
    <source>
        <dbReference type="Google" id="ProtNLM"/>
    </source>
</evidence>
<evidence type="ECO:0000313" key="4">
    <source>
        <dbReference type="Proteomes" id="UP000219327"/>
    </source>
</evidence>
<feature type="transmembrane region" description="Helical" evidence="2">
    <location>
        <begin position="233"/>
        <end position="252"/>
    </location>
</feature>
<reference evidence="3 4" key="1">
    <citation type="submission" date="2017-08" db="EMBL/GenBank/DDBJ databases">
        <title>Fine stratification of microbial communities through a metagenomic profile of the photic zone.</title>
        <authorList>
            <person name="Haro-Moreno J.M."/>
            <person name="Lopez-Perez M."/>
            <person name="De La Torre J."/>
            <person name="Picazo A."/>
            <person name="Camacho A."/>
            <person name="Rodriguez-Valera F."/>
        </authorList>
    </citation>
    <scope>NUCLEOTIDE SEQUENCE [LARGE SCALE GENOMIC DNA]</scope>
    <source>
        <strain evidence="3">MED-G24</strain>
    </source>
</reference>
<feature type="transmembrane region" description="Helical" evidence="2">
    <location>
        <begin position="50"/>
        <end position="73"/>
    </location>
</feature>
<keyword evidence="2" id="KW-1133">Transmembrane helix</keyword>
<feature type="transmembrane region" description="Helical" evidence="2">
    <location>
        <begin position="148"/>
        <end position="170"/>
    </location>
</feature>
<gene>
    <name evidence="3" type="ORF">CNE99_05440</name>
</gene>
<feature type="transmembrane region" description="Helical" evidence="2">
    <location>
        <begin position="123"/>
        <end position="142"/>
    </location>
</feature>
<evidence type="ECO:0000313" key="3">
    <source>
        <dbReference type="EMBL" id="PDH39542.1"/>
    </source>
</evidence>
<dbReference type="InterPro" id="IPR039672">
    <property type="entry name" value="MFS_2"/>
</dbReference>
<name>A0A2A5WSU0_9GAMM</name>
<comment type="caution">
    <text evidence="3">The sequence shown here is derived from an EMBL/GenBank/DDBJ whole genome shotgun (WGS) entry which is preliminary data.</text>
</comment>
<comment type="similarity">
    <text evidence="1">Belongs to the sodium:galactoside symporter (TC 2.A.2) family.</text>
</comment>
<dbReference type="GO" id="GO:0015293">
    <property type="term" value="F:symporter activity"/>
    <property type="evidence" value="ECO:0007669"/>
    <property type="project" value="InterPro"/>
</dbReference>
<feature type="transmembrane region" description="Helical" evidence="2">
    <location>
        <begin position="93"/>
        <end position="111"/>
    </location>
</feature>
<dbReference type="GO" id="GO:0005886">
    <property type="term" value="C:plasma membrane"/>
    <property type="evidence" value="ECO:0007669"/>
    <property type="project" value="TreeGrafter"/>
</dbReference>
<sequence length="262" mass="29297">MGGILGAGVAVFLIFAAVVSRERSDFHGRPAMNPYAGWLATFRNPHFARLLIPFICSSFGAAVPAVLVIYVAVYILGTPEWWTSMIPGWIPTWSYYLLLYFVSGVLSLPVWDPVSRHIGKRNTWFIAIVISTFTSADCFWLSEGSIVYFSFILVFGGIAFGNFLAIPPSMVADVIKWDEVETGKRREGNYFAIWAFTTKFGAAVTGFIVLQVLEHVGYVPNVPQKETVKTWMLVMYAWFPALCYLLSALMLLRVSCPGFRSN</sequence>
<dbReference type="GO" id="GO:0008643">
    <property type="term" value="P:carbohydrate transport"/>
    <property type="evidence" value="ECO:0007669"/>
    <property type="project" value="InterPro"/>
</dbReference>
<keyword evidence="2" id="KW-0472">Membrane</keyword>
<dbReference type="Proteomes" id="UP000219327">
    <property type="component" value="Unassembled WGS sequence"/>
</dbReference>
<proteinExistence type="inferred from homology"/>
<protein>
    <recommendedName>
        <fullName evidence="5">Major facilitator superfamily (MFS) profile domain-containing protein</fullName>
    </recommendedName>
</protein>
<keyword evidence="2" id="KW-0812">Transmembrane</keyword>
<feature type="transmembrane region" description="Helical" evidence="2">
    <location>
        <begin position="191"/>
        <end position="213"/>
    </location>
</feature>
<dbReference type="Pfam" id="PF13347">
    <property type="entry name" value="MFS_2"/>
    <property type="match status" value="1"/>
</dbReference>
<dbReference type="PANTHER" id="PTHR11328">
    <property type="entry name" value="MAJOR FACILITATOR SUPERFAMILY DOMAIN-CONTAINING PROTEIN"/>
    <property type="match status" value="1"/>
</dbReference>
<dbReference type="AlphaFoldDB" id="A0A2A5WSU0"/>
<dbReference type="Gene3D" id="1.20.1250.20">
    <property type="entry name" value="MFS general substrate transporter like domains"/>
    <property type="match status" value="1"/>
</dbReference>
<organism evidence="3 4">
    <name type="scientific">OM182 bacterium MED-G24</name>
    <dbReference type="NCBI Taxonomy" id="1986255"/>
    <lineage>
        <taxon>Bacteria</taxon>
        <taxon>Pseudomonadati</taxon>
        <taxon>Pseudomonadota</taxon>
        <taxon>Gammaproteobacteria</taxon>
        <taxon>OMG group</taxon>
        <taxon>OM182 clade</taxon>
    </lineage>
</organism>
<dbReference type="PANTHER" id="PTHR11328:SF28">
    <property type="entry name" value="MAJOR FACILITATOR SUPERFAMILY DOMAIN-CONTAINING PROTEIN 12"/>
    <property type="match status" value="1"/>
</dbReference>
<dbReference type="InterPro" id="IPR036259">
    <property type="entry name" value="MFS_trans_sf"/>
</dbReference>
<accession>A0A2A5WSU0</accession>
<dbReference type="EMBL" id="NTKD01000023">
    <property type="protein sequence ID" value="PDH39542.1"/>
    <property type="molecule type" value="Genomic_DNA"/>
</dbReference>
<dbReference type="SUPFAM" id="SSF103473">
    <property type="entry name" value="MFS general substrate transporter"/>
    <property type="match status" value="1"/>
</dbReference>
<evidence type="ECO:0000256" key="2">
    <source>
        <dbReference type="SAM" id="Phobius"/>
    </source>
</evidence>